<organism evidence="3 4">
    <name type="scientific">Operophtera brumata</name>
    <name type="common">Winter moth</name>
    <name type="synonym">Phalaena brumata</name>
    <dbReference type="NCBI Taxonomy" id="104452"/>
    <lineage>
        <taxon>Eukaryota</taxon>
        <taxon>Metazoa</taxon>
        <taxon>Ecdysozoa</taxon>
        <taxon>Arthropoda</taxon>
        <taxon>Hexapoda</taxon>
        <taxon>Insecta</taxon>
        <taxon>Pterygota</taxon>
        <taxon>Neoptera</taxon>
        <taxon>Endopterygota</taxon>
        <taxon>Lepidoptera</taxon>
        <taxon>Glossata</taxon>
        <taxon>Ditrysia</taxon>
        <taxon>Geometroidea</taxon>
        <taxon>Geometridae</taxon>
        <taxon>Larentiinae</taxon>
        <taxon>Operophtera</taxon>
    </lineage>
</organism>
<reference evidence="3 4" key="1">
    <citation type="journal article" date="2015" name="Genome Biol. Evol.">
        <title>The genome of winter moth (Operophtera brumata) provides a genomic perspective on sexual dimorphism and phenology.</title>
        <authorList>
            <person name="Derks M.F."/>
            <person name="Smit S."/>
            <person name="Salis L."/>
            <person name="Schijlen E."/>
            <person name="Bossers A."/>
            <person name="Mateman C."/>
            <person name="Pijl A.S."/>
            <person name="de Ridder D."/>
            <person name="Groenen M.A."/>
            <person name="Visser M.E."/>
            <person name="Megens H.J."/>
        </authorList>
    </citation>
    <scope>NUCLEOTIDE SEQUENCE [LARGE SCALE GENOMIC DNA]</scope>
    <source>
        <strain evidence="3">WM2013NL</strain>
        <tissue evidence="3">Head and thorax</tissue>
    </source>
</reference>
<comment type="caution">
    <text evidence="3">The sequence shown here is derived from an EMBL/GenBank/DDBJ whole genome shotgun (WGS) entry which is preliminary data.</text>
</comment>
<feature type="region of interest" description="Disordered" evidence="1">
    <location>
        <begin position="134"/>
        <end position="158"/>
    </location>
</feature>
<dbReference type="InterPro" id="IPR040479">
    <property type="entry name" value="CLIP_SPH_mas"/>
</dbReference>
<dbReference type="STRING" id="104452.A0A0L7LC76"/>
<name>A0A0L7LC76_OPEBR</name>
<accession>A0A0L7LC76</accession>
<dbReference type="EMBL" id="JTDY01001818">
    <property type="protein sequence ID" value="KOB72796.1"/>
    <property type="molecule type" value="Genomic_DNA"/>
</dbReference>
<dbReference type="AlphaFoldDB" id="A0A0L7LC76"/>
<keyword evidence="4" id="KW-1185">Reference proteome</keyword>
<feature type="domain" description="Protein masquerade clip-domain" evidence="2">
    <location>
        <begin position="161"/>
        <end position="196"/>
    </location>
</feature>
<feature type="compositionally biased region" description="Low complexity" evidence="1">
    <location>
        <begin position="134"/>
        <end position="152"/>
    </location>
</feature>
<evidence type="ECO:0000259" key="2">
    <source>
        <dbReference type="Pfam" id="PF18398"/>
    </source>
</evidence>
<evidence type="ECO:0000313" key="3">
    <source>
        <dbReference type="EMBL" id="KOB72796.1"/>
    </source>
</evidence>
<dbReference type="Pfam" id="PF18398">
    <property type="entry name" value="CLIP_SPH_mas"/>
    <property type="match status" value="3"/>
</dbReference>
<evidence type="ECO:0000313" key="4">
    <source>
        <dbReference type="Proteomes" id="UP000037510"/>
    </source>
</evidence>
<feature type="domain" description="Protein masquerade clip-domain" evidence="2">
    <location>
        <begin position="90"/>
        <end position="120"/>
    </location>
</feature>
<protein>
    <submittedName>
        <fullName evidence="3">Masquerade</fullName>
    </submittedName>
</protein>
<gene>
    <name evidence="3" type="ORF">OBRU01_11789</name>
</gene>
<evidence type="ECO:0000256" key="1">
    <source>
        <dbReference type="SAM" id="MobiDB-lite"/>
    </source>
</evidence>
<dbReference type="Proteomes" id="UP000037510">
    <property type="component" value="Unassembled WGS sequence"/>
</dbReference>
<sequence>MQTLDSQVESKDCPGSCMHPLAALICTNVLEEVECPSNMKCCADDVSAYLTSKSLCVAGRQCCVSRDYGDRERPADLQPTTTPKPRPGRKCRGDCVGGLFSLLCDHIDEDAVCPDEGTCCLTEPKAETTTQYNKQYYTTRRPRPTTTQRPTTTRPPPPMPRCRGYCMLSIMAAFCKPPAILNYHTACNKDSTICCDSSK</sequence>
<feature type="domain" description="Protein masquerade clip-domain" evidence="2">
    <location>
        <begin position="12"/>
        <end position="43"/>
    </location>
</feature>
<proteinExistence type="predicted"/>